<feature type="region of interest" description="Disordered" evidence="1">
    <location>
        <begin position="287"/>
        <end position="348"/>
    </location>
</feature>
<gene>
    <name evidence="2" type="ORF">HPB52_012388</name>
</gene>
<protein>
    <recommendedName>
        <fullName evidence="4">Tick transposon</fullName>
    </recommendedName>
</protein>
<sequence length="348" mass="39206">MRLIPGVPQYMPIADLHGRSRLNALRDLAEQQLQAQRVHLSTTTAGRQILQTLGYSTDNLDTLPSPAPSWQLIDLVDGIPLLKNMSSASALRRKAAAKRIMRNCPTHLVVTGSYNYTVTRPILKMMSTALHQPNLPVMDGAETWQRAHRYRRRTLTHPCNPEGRYRTPISKLRRAEAVLLRRAQTGTLLSPTRLHLINRETYSSPQCPACPSKGTAEHLWSCPAFEAVRERALRSLGAQGPQTLRDWTDPPLDLGPTDAQRYWQCFMEFFREPEGPGQYFAEMTTGPTDINEDCDPPPERSVSAHARCQKAAAAVDQVVSGRSRENKANIPKPNKHRTRKIPPPEYFH</sequence>
<dbReference type="AlphaFoldDB" id="A0A9D4T9U4"/>
<proteinExistence type="predicted"/>
<reference evidence="2" key="1">
    <citation type="journal article" date="2020" name="Cell">
        <title>Large-Scale Comparative Analyses of Tick Genomes Elucidate Their Genetic Diversity and Vector Capacities.</title>
        <authorList>
            <consortium name="Tick Genome and Microbiome Consortium (TIGMIC)"/>
            <person name="Jia N."/>
            <person name="Wang J."/>
            <person name="Shi W."/>
            <person name="Du L."/>
            <person name="Sun Y."/>
            <person name="Zhan W."/>
            <person name="Jiang J.F."/>
            <person name="Wang Q."/>
            <person name="Zhang B."/>
            <person name="Ji P."/>
            <person name="Bell-Sakyi L."/>
            <person name="Cui X.M."/>
            <person name="Yuan T.T."/>
            <person name="Jiang B.G."/>
            <person name="Yang W.F."/>
            <person name="Lam T.T."/>
            <person name="Chang Q.C."/>
            <person name="Ding S.J."/>
            <person name="Wang X.J."/>
            <person name="Zhu J.G."/>
            <person name="Ruan X.D."/>
            <person name="Zhao L."/>
            <person name="Wei J.T."/>
            <person name="Ye R.Z."/>
            <person name="Que T.C."/>
            <person name="Du C.H."/>
            <person name="Zhou Y.H."/>
            <person name="Cheng J.X."/>
            <person name="Dai P.F."/>
            <person name="Guo W.B."/>
            <person name="Han X.H."/>
            <person name="Huang E.J."/>
            <person name="Li L.F."/>
            <person name="Wei W."/>
            <person name="Gao Y.C."/>
            <person name="Liu J.Z."/>
            <person name="Shao H.Z."/>
            <person name="Wang X."/>
            <person name="Wang C.C."/>
            <person name="Yang T.C."/>
            <person name="Huo Q.B."/>
            <person name="Li W."/>
            <person name="Chen H.Y."/>
            <person name="Chen S.E."/>
            <person name="Zhou L.G."/>
            <person name="Ni X.B."/>
            <person name="Tian J.H."/>
            <person name="Sheng Y."/>
            <person name="Liu T."/>
            <person name="Pan Y.S."/>
            <person name="Xia L.Y."/>
            <person name="Li J."/>
            <person name="Zhao F."/>
            <person name="Cao W.C."/>
        </authorList>
    </citation>
    <scope>NUCLEOTIDE SEQUENCE</scope>
    <source>
        <strain evidence="2">Rsan-2018</strain>
    </source>
</reference>
<reference evidence="2" key="2">
    <citation type="submission" date="2021-09" db="EMBL/GenBank/DDBJ databases">
        <authorList>
            <person name="Jia N."/>
            <person name="Wang J."/>
            <person name="Shi W."/>
            <person name="Du L."/>
            <person name="Sun Y."/>
            <person name="Zhan W."/>
            <person name="Jiang J."/>
            <person name="Wang Q."/>
            <person name="Zhang B."/>
            <person name="Ji P."/>
            <person name="Sakyi L.B."/>
            <person name="Cui X."/>
            <person name="Yuan T."/>
            <person name="Jiang B."/>
            <person name="Yang W."/>
            <person name="Lam T.T.-Y."/>
            <person name="Chang Q."/>
            <person name="Ding S."/>
            <person name="Wang X."/>
            <person name="Zhu J."/>
            <person name="Ruan X."/>
            <person name="Zhao L."/>
            <person name="Wei J."/>
            <person name="Que T."/>
            <person name="Du C."/>
            <person name="Cheng J."/>
            <person name="Dai P."/>
            <person name="Han X."/>
            <person name="Huang E."/>
            <person name="Gao Y."/>
            <person name="Liu J."/>
            <person name="Shao H."/>
            <person name="Ye R."/>
            <person name="Li L."/>
            <person name="Wei W."/>
            <person name="Wang X."/>
            <person name="Wang C."/>
            <person name="Huo Q."/>
            <person name="Li W."/>
            <person name="Guo W."/>
            <person name="Chen H."/>
            <person name="Chen S."/>
            <person name="Zhou L."/>
            <person name="Zhou L."/>
            <person name="Ni X."/>
            <person name="Tian J."/>
            <person name="Zhou Y."/>
            <person name="Sheng Y."/>
            <person name="Liu T."/>
            <person name="Pan Y."/>
            <person name="Xia L."/>
            <person name="Li J."/>
            <person name="Zhao F."/>
            <person name="Cao W."/>
        </authorList>
    </citation>
    <scope>NUCLEOTIDE SEQUENCE</scope>
    <source>
        <strain evidence="2">Rsan-2018</strain>
        <tissue evidence="2">Larvae</tissue>
    </source>
</reference>
<keyword evidence="3" id="KW-1185">Reference proteome</keyword>
<evidence type="ECO:0000256" key="1">
    <source>
        <dbReference type="SAM" id="MobiDB-lite"/>
    </source>
</evidence>
<accession>A0A9D4T9U4</accession>
<evidence type="ECO:0008006" key="4">
    <source>
        <dbReference type="Google" id="ProtNLM"/>
    </source>
</evidence>
<evidence type="ECO:0000313" key="3">
    <source>
        <dbReference type="Proteomes" id="UP000821837"/>
    </source>
</evidence>
<evidence type="ECO:0000313" key="2">
    <source>
        <dbReference type="EMBL" id="KAH7983513.1"/>
    </source>
</evidence>
<dbReference type="EMBL" id="JABSTV010001245">
    <property type="protein sequence ID" value="KAH7983513.1"/>
    <property type="molecule type" value="Genomic_DNA"/>
</dbReference>
<dbReference type="Proteomes" id="UP000821837">
    <property type="component" value="Chromosome 1"/>
</dbReference>
<name>A0A9D4T9U4_RHISA</name>
<comment type="caution">
    <text evidence="2">The sequence shown here is derived from an EMBL/GenBank/DDBJ whole genome shotgun (WGS) entry which is preliminary data.</text>
</comment>
<organism evidence="2 3">
    <name type="scientific">Rhipicephalus sanguineus</name>
    <name type="common">Brown dog tick</name>
    <name type="synonym">Ixodes sanguineus</name>
    <dbReference type="NCBI Taxonomy" id="34632"/>
    <lineage>
        <taxon>Eukaryota</taxon>
        <taxon>Metazoa</taxon>
        <taxon>Ecdysozoa</taxon>
        <taxon>Arthropoda</taxon>
        <taxon>Chelicerata</taxon>
        <taxon>Arachnida</taxon>
        <taxon>Acari</taxon>
        <taxon>Parasitiformes</taxon>
        <taxon>Ixodida</taxon>
        <taxon>Ixodoidea</taxon>
        <taxon>Ixodidae</taxon>
        <taxon>Rhipicephalinae</taxon>
        <taxon>Rhipicephalus</taxon>
        <taxon>Rhipicephalus</taxon>
    </lineage>
</organism>